<evidence type="ECO:0000256" key="1">
    <source>
        <dbReference type="ARBA" id="ARBA00002254"/>
    </source>
</evidence>
<keyword evidence="4 10" id="KW-1003">Cell membrane</keyword>
<keyword evidence="11" id="KW-0966">Cell projection</keyword>
<evidence type="ECO:0000313" key="11">
    <source>
        <dbReference type="EMBL" id="MPQ63182.1"/>
    </source>
</evidence>
<evidence type="ECO:0000256" key="7">
    <source>
        <dbReference type="ARBA" id="ARBA00022779"/>
    </source>
</evidence>
<evidence type="ECO:0000256" key="3">
    <source>
        <dbReference type="ARBA" id="ARBA00008281"/>
    </source>
</evidence>
<proteinExistence type="inferred from homology"/>
<dbReference type="GO" id="GO:0006935">
    <property type="term" value="P:chemotaxis"/>
    <property type="evidence" value="ECO:0007669"/>
    <property type="project" value="UniProtKB-KW"/>
</dbReference>
<keyword evidence="11" id="KW-0282">Flagellum</keyword>
<comment type="subcellular location">
    <subcellularLocation>
        <location evidence="2">Cell membrane</location>
        <topology evidence="2">Single-pass membrane protein</topology>
    </subcellularLocation>
</comment>
<dbReference type="GO" id="GO:0005886">
    <property type="term" value="C:plasma membrane"/>
    <property type="evidence" value="ECO:0007669"/>
    <property type="project" value="UniProtKB-SubCell"/>
</dbReference>
<organism evidence="11 12">
    <name type="scientific">Clostridium estertheticum</name>
    <dbReference type="NCBI Taxonomy" id="238834"/>
    <lineage>
        <taxon>Bacteria</taxon>
        <taxon>Bacillati</taxon>
        <taxon>Bacillota</taxon>
        <taxon>Clostridia</taxon>
        <taxon>Eubacteriales</taxon>
        <taxon>Clostridiaceae</taxon>
        <taxon>Clostridium</taxon>
    </lineage>
</organism>
<dbReference type="AlphaFoldDB" id="A0A5N7IQE6"/>
<comment type="caution">
    <text evidence="11">The sequence shown here is derived from an EMBL/GenBank/DDBJ whole genome shotgun (WGS) entry which is preliminary data.</text>
</comment>
<dbReference type="Pfam" id="PF03748">
    <property type="entry name" value="FliL"/>
    <property type="match status" value="1"/>
</dbReference>
<name>A0A5N7IQE6_9CLOT</name>
<dbReference type="EMBL" id="SPSF01000032">
    <property type="protein sequence ID" value="MPQ63182.1"/>
    <property type="molecule type" value="Genomic_DNA"/>
</dbReference>
<evidence type="ECO:0000256" key="10">
    <source>
        <dbReference type="RuleBase" id="RU364125"/>
    </source>
</evidence>
<sequence>MSEKPKKGNSLKLVIIVLLGLIVVGGATYGGMMLAGKKGATTSTTSTAKVVEATEVTYSLDECLVNLTDSDAKRYLKVLVYVGYGENEELSTELKAQKPVIRDSVIKILRSKKTTDFSDAGVDIIKKEIIAKINPVLTKGKIDHIYFNDLLVQ</sequence>
<dbReference type="RefSeq" id="WP_152752721.1">
    <property type="nucleotide sequence ID" value="NZ_SPSE01000033.1"/>
</dbReference>
<dbReference type="InterPro" id="IPR005503">
    <property type="entry name" value="FliL"/>
</dbReference>
<accession>A0A5N7IQE6</accession>
<dbReference type="Proteomes" id="UP000342249">
    <property type="component" value="Unassembled WGS sequence"/>
</dbReference>
<keyword evidence="7 10" id="KW-0283">Flagellar rotation</keyword>
<evidence type="ECO:0000256" key="9">
    <source>
        <dbReference type="ARBA" id="ARBA00023136"/>
    </source>
</evidence>
<dbReference type="GO" id="GO:0071978">
    <property type="term" value="P:bacterial-type flagellum-dependent swarming motility"/>
    <property type="evidence" value="ECO:0007669"/>
    <property type="project" value="TreeGrafter"/>
</dbReference>
<dbReference type="PANTHER" id="PTHR35091:SF2">
    <property type="entry name" value="FLAGELLAR PROTEIN FLIL"/>
    <property type="match status" value="1"/>
</dbReference>
<comment type="function">
    <text evidence="1 10">Controls the rotational direction of flagella during chemotaxis.</text>
</comment>
<keyword evidence="8 10" id="KW-1133">Transmembrane helix</keyword>
<evidence type="ECO:0000313" key="12">
    <source>
        <dbReference type="Proteomes" id="UP000342249"/>
    </source>
</evidence>
<evidence type="ECO:0000256" key="2">
    <source>
        <dbReference type="ARBA" id="ARBA00004162"/>
    </source>
</evidence>
<keyword evidence="5 10" id="KW-0145">Chemotaxis</keyword>
<comment type="similarity">
    <text evidence="3 10">Belongs to the FliL family.</text>
</comment>
<reference evidence="11 12" key="1">
    <citation type="journal article" date="2019" name="Lett. Appl. Microbiol.">
        <title>A case of 'blown pack' spoilage of vacuum-packaged pork likely associated with Clostridium estertheticum in Canada.</title>
        <authorList>
            <person name="Zhang P."/>
            <person name="Ward P."/>
            <person name="McMullen L.M."/>
            <person name="Yang X."/>
        </authorList>
    </citation>
    <scope>NUCLEOTIDE SEQUENCE [LARGE SCALE GENOMIC DNA]</scope>
    <source>
        <strain evidence="11 12">MA19</strain>
    </source>
</reference>
<evidence type="ECO:0000256" key="4">
    <source>
        <dbReference type="ARBA" id="ARBA00022475"/>
    </source>
</evidence>
<feature type="transmembrane region" description="Helical" evidence="10">
    <location>
        <begin position="12"/>
        <end position="35"/>
    </location>
</feature>
<keyword evidence="9 10" id="KW-0472">Membrane</keyword>
<keyword evidence="11" id="KW-0969">Cilium</keyword>
<evidence type="ECO:0000256" key="5">
    <source>
        <dbReference type="ARBA" id="ARBA00022500"/>
    </source>
</evidence>
<dbReference type="PANTHER" id="PTHR35091">
    <property type="entry name" value="FLAGELLAR PROTEIN FLIL"/>
    <property type="match status" value="1"/>
</dbReference>
<evidence type="ECO:0000256" key="6">
    <source>
        <dbReference type="ARBA" id="ARBA00022692"/>
    </source>
</evidence>
<gene>
    <name evidence="11" type="ORF">E4V82_13805</name>
</gene>
<keyword evidence="6 10" id="KW-0812">Transmembrane</keyword>
<protein>
    <recommendedName>
        <fullName evidence="10">Flagellar protein FliL</fullName>
    </recommendedName>
</protein>
<dbReference type="GO" id="GO:0009425">
    <property type="term" value="C:bacterial-type flagellum basal body"/>
    <property type="evidence" value="ECO:0007669"/>
    <property type="project" value="InterPro"/>
</dbReference>
<evidence type="ECO:0000256" key="8">
    <source>
        <dbReference type="ARBA" id="ARBA00022989"/>
    </source>
</evidence>